<feature type="compositionally biased region" description="Acidic residues" evidence="5">
    <location>
        <begin position="183"/>
        <end position="194"/>
    </location>
</feature>
<dbReference type="InterPro" id="IPR007811">
    <property type="entry name" value="RPC4"/>
</dbReference>
<dbReference type="OrthoDB" id="5836119at2759"/>
<evidence type="ECO:0000313" key="6">
    <source>
        <dbReference type="EMBL" id="KIV87456.1"/>
    </source>
</evidence>
<dbReference type="GO" id="GO:0005666">
    <property type="term" value="C:RNA polymerase III complex"/>
    <property type="evidence" value="ECO:0007669"/>
    <property type="project" value="InterPro"/>
</dbReference>
<evidence type="ECO:0000256" key="4">
    <source>
        <dbReference type="ARBA" id="ARBA00023242"/>
    </source>
</evidence>
<dbReference type="Proteomes" id="UP000053599">
    <property type="component" value="Unassembled WGS sequence"/>
</dbReference>
<dbReference type="PANTHER" id="PTHR13408">
    <property type="entry name" value="DNA-DIRECTED RNA POLYMERASE III"/>
    <property type="match status" value="1"/>
</dbReference>
<feature type="region of interest" description="Disordered" evidence="5">
    <location>
        <begin position="1"/>
        <end position="309"/>
    </location>
</feature>
<feature type="region of interest" description="Disordered" evidence="5">
    <location>
        <begin position="370"/>
        <end position="427"/>
    </location>
</feature>
<evidence type="ECO:0000313" key="7">
    <source>
        <dbReference type="Proteomes" id="UP000053599"/>
    </source>
</evidence>
<dbReference type="PANTHER" id="PTHR13408:SF0">
    <property type="entry name" value="DNA-DIRECTED RNA POLYMERASE III SUBUNIT RPC4"/>
    <property type="match status" value="1"/>
</dbReference>
<keyword evidence="4" id="KW-0539">Nucleus</keyword>
<dbReference type="GO" id="GO:0003677">
    <property type="term" value="F:DNA binding"/>
    <property type="evidence" value="ECO:0007669"/>
    <property type="project" value="InterPro"/>
</dbReference>
<feature type="compositionally biased region" description="Basic and acidic residues" evidence="5">
    <location>
        <begin position="30"/>
        <end position="54"/>
    </location>
</feature>
<sequence length="520" mass="56589">MADSNPTASKPSAAKPGPKPKPRAGVQRKTKAEREQFAKEEAERQKARAAEEAAKNAATRGGRGGGRGGRGGRGAPTSGRDERRDHSFGGGGVFGAGSAARPTARRALGEGYAELLEGQQAAKPDEFGGTPGAIEIEGDMPSSSGGGRTAGAKKNEIYDLDESDDEPKELMRDMDAIAISSSDEAEPEPEPEEPNDSKGKEKETKLAHRPKRVRGLRPSRAARYLTEAEKKEKEEKAAKLGKKPRTVKKVEPDVQDVADDGEAMDLDEPVFVKEQPSSPELGRRRSLKKVRSRDAKPGSAVETIEEAAERERVTLDMNKLRELILRSQTHEHPATVSDGIPTDEEFEDRATRDGKLLLFQLPPLTPFLFDASIPDEPDVKTEPGVDNTAATKEETDGGAQPKRPRLQTDKLLTATEPQPLPAGMVGKLRVHKSGKVSMDWGGTDMEVRYGAEVDYLQDVVLVQPPIKKEDDEDVEMKDGNNETNDGEEKKSKPKPKGTAFALGQIRKKMVLIPDWAKLYD</sequence>
<gene>
    <name evidence="6" type="ORF">PV11_03000</name>
</gene>
<evidence type="ECO:0000256" key="2">
    <source>
        <dbReference type="ARBA" id="ARBA00022478"/>
    </source>
</evidence>
<feature type="compositionally biased region" description="Basic and acidic residues" evidence="5">
    <location>
        <begin position="476"/>
        <end position="490"/>
    </location>
</feature>
<dbReference type="EMBL" id="KN846951">
    <property type="protein sequence ID" value="KIV87456.1"/>
    <property type="molecule type" value="Genomic_DNA"/>
</dbReference>
<dbReference type="Pfam" id="PF05132">
    <property type="entry name" value="RNA_pol_Rpc4"/>
    <property type="match status" value="1"/>
</dbReference>
<evidence type="ECO:0008006" key="8">
    <source>
        <dbReference type="Google" id="ProtNLM"/>
    </source>
</evidence>
<feature type="compositionally biased region" description="Acidic residues" evidence="5">
    <location>
        <begin position="253"/>
        <end position="268"/>
    </location>
</feature>
<keyword evidence="2" id="KW-0240">DNA-directed RNA polymerase</keyword>
<comment type="subcellular location">
    <subcellularLocation>
        <location evidence="1">Nucleus</location>
    </subcellularLocation>
</comment>
<name>A0A0D1XGZ3_9EURO</name>
<feature type="compositionally biased region" description="Basic and acidic residues" evidence="5">
    <location>
        <begin position="226"/>
        <end position="238"/>
    </location>
</feature>
<dbReference type="HOGENOM" id="CLU_467695_0_0_1"/>
<feature type="compositionally biased region" description="Basic and acidic residues" evidence="5">
    <location>
        <begin position="195"/>
        <end position="206"/>
    </location>
</feature>
<feature type="compositionally biased region" description="Gly residues" evidence="5">
    <location>
        <begin position="61"/>
        <end position="74"/>
    </location>
</feature>
<reference evidence="6 7" key="1">
    <citation type="submission" date="2015-01" db="EMBL/GenBank/DDBJ databases">
        <title>The Genome Sequence of Exophiala sideris CBS121828.</title>
        <authorList>
            <consortium name="The Broad Institute Genomics Platform"/>
            <person name="Cuomo C."/>
            <person name="de Hoog S."/>
            <person name="Gorbushina A."/>
            <person name="Stielow B."/>
            <person name="Teixiera M."/>
            <person name="Abouelleil A."/>
            <person name="Chapman S.B."/>
            <person name="Priest M."/>
            <person name="Young S.K."/>
            <person name="Wortman J."/>
            <person name="Nusbaum C."/>
            <person name="Birren B."/>
        </authorList>
    </citation>
    <scope>NUCLEOTIDE SEQUENCE [LARGE SCALE GENOMIC DNA]</scope>
    <source>
        <strain evidence="6 7">CBS 121828</strain>
    </source>
</reference>
<evidence type="ECO:0000256" key="1">
    <source>
        <dbReference type="ARBA" id="ARBA00004123"/>
    </source>
</evidence>
<accession>A0A0D1XGZ3</accession>
<organism evidence="6 7">
    <name type="scientific">Exophiala sideris</name>
    <dbReference type="NCBI Taxonomy" id="1016849"/>
    <lineage>
        <taxon>Eukaryota</taxon>
        <taxon>Fungi</taxon>
        <taxon>Dikarya</taxon>
        <taxon>Ascomycota</taxon>
        <taxon>Pezizomycotina</taxon>
        <taxon>Eurotiomycetes</taxon>
        <taxon>Chaetothyriomycetidae</taxon>
        <taxon>Chaetothyriales</taxon>
        <taxon>Herpotrichiellaceae</taxon>
        <taxon>Exophiala</taxon>
    </lineage>
</organism>
<feature type="region of interest" description="Disordered" evidence="5">
    <location>
        <begin position="464"/>
        <end position="499"/>
    </location>
</feature>
<evidence type="ECO:0000256" key="3">
    <source>
        <dbReference type="ARBA" id="ARBA00023163"/>
    </source>
</evidence>
<dbReference type="GO" id="GO:0042797">
    <property type="term" value="P:tRNA transcription by RNA polymerase III"/>
    <property type="evidence" value="ECO:0007669"/>
    <property type="project" value="TreeGrafter"/>
</dbReference>
<proteinExistence type="predicted"/>
<feature type="compositionally biased region" description="Acidic residues" evidence="5">
    <location>
        <begin position="158"/>
        <end position="167"/>
    </location>
</feature>
<protein>
    <recommendedName>
        <fullName evidence="8">DNA-directed RNA polymerase III subunit RPC4</fullName>
    </recommendedName>
</protein>
<keyword evidence="3" id="KW-0804">Transcription</keyword>
<evidence type="ECO:0000256" key="5">
    <source>
        <dbReference type="SAM" id="MobiDB-lite"/>
    </source>
</evidence>
<feature type="compositionally biased region" description="Basic residues" evidence="5">
    <location>
        <begin position="18"/>
        <end position="29"/>
    </location>
</feature>
<dbReference type="AlphaFoldDB" id="A0A0D1XGZ3"/>
<feature type="compositionally biased region" description="Basic residues" evidence="5">
    <location>
        <begin position="207"/>
        <end position="217"/>
    </location>
</feature>
<dbReference type="STRING" id="1016849.A0A0D1XGZ3"/>